<name>A0ABU0PZ23_STRAH</name>
<evidence type="ECO:0008006" key="3">
    <source>
        <dbReference type="Google" id="ProtNLM"/>
    </source>
</evidence>
<dbReference type="InterPro" id="IPR007995">
    <property type="entry name" value="DUF742"/>
</dbReference>
<dbReference type="PANTHER" id="PTHR36221">
    <property type="entry name" value="DUF742 DOMAIN-CONTAINING PROTEIN"/>
    <property type="match status" value="1"/>
</dbReference>
<comment type="caution">
    <text evidence="1">The sequence shown here is derived from an EMBL/GenBank/DDBJ whole genome shotgun (WGS) entry which is preliminary data.</text>
</comment>
<dbReference type="PANTHER" id="PTHR36221:SF1">
    <property type="entry name" value="DUF742 DOMAIN-CONTAINING PROTEIN"/>
    <property type="match status" value="1"/>
</dbReference>
<dbReference type="Proteomes" id="UP001243364">
    <property type="component" value="Unassembled WGS sequence"/>
</dbReference>
<protein>
    <recommendedName>
        <fullName evidence="3">DUF742 domain-containing protein</fullName>
    </recommendedName>
</protein>
<gene>
    <name evidence="1" type="ORF">QFZ56_002615</name>
</gene>
<accession>A0ABU0PZ23</accession>
<proteinExistence type="predicted"/>
<evidence type="ECO:0000313" key="2">
    <source>
        <dbReference type="Proteomes" id="UP001243364"/>
    </source>
</evidence>
<organism evidence="1 2">
    <name type="scientific">Streptomyces achromogenes</name>
    <dbReference type="NCBI Taxonomy" id="67255"/>
    <lineage>
        <taxon>Bacteria</taxon>
        <taxon>Bacillati</taxon>
        <taxon>Actinomycetota</taxon>
        <taxon>Actinomycetes</taxon>
        <taxon>Kitasatosporales</taxon>
        <taxon>Streptomycetaceae</taxon>
        <taxon>Streptomyces</taxon>
    </lineage>
</organism>
<sequence>MSHRPRHASLPAGAVDERASIVRLYAVTDGRTRPRHLLGLHTVLGPGRRKPRPGLAEESAQIIELCRQRRRPLAELAGTLGLHVAAVTVLVSDLIDADSLAVPAPDRADGEGPDLQTLQALSAGLRRKWPNAKAG</sequence>
<reference evidence="1 2" key="1">
    <citation type="submission" date="2023-07" db="EMBL/GenBank/DDBJ databases">
        <title>Comparative genomics of wheat-associated soil bacteria to identify genetic determinants of phenazine resistance.</title>
        <authorList>
            <person name="Mouncey N."/>
        </authorList>
    </citation>
    <scope>NUCLEOTIDE SEQUENCE [LARGE SCALE GENOMIC DNA]</scope>
    <source>
        <strain evidence="1 2">W4I19-2</strain>
    </source>
</reference>
<dbReference type="EMBL" id="JAUSYA010000001">
    <property type="protein sequence ID" value="MDQ0683652.1"/>
    <property type="molecule type" value="Genomic_DNA"/>
</dbReference>
<evidence type="ECO:0000313" key="1">
    <source>
        <dbReference type="EMBL" id="MDQ0683652.1"/>
    </source>
</evidence>
<dbReference type="Pfam" id="PF05331">
    <property type="entry name" value="DUF742"/>
    <property type="match status" value="1"/>
</dbReference>
<keyword evidence="2" id="KW-1185">Reference proteome</keyword>